<evidence type="ECO:0000256" key="6">
    <source>
        <dbReference type="ARBA" id="ARBA00023235"/>
    </source>
</evidence>
<dbReference type="GO" id="GO:0008483">
    <property type="term" value="F:transaminase activity"/>
    <property type="evidence" value="ECO:0007669"/>
    <property type="project" value="InterPro"/>
</dbReference>
<dbReference type="Gene3D" id="3.90.1150.10">
    <property type="entry name" value="Aspartate Aminotransferase, domain 1"/>
    <property type="match status" value="1"/>
</dbReference>
<dbReference type="GO" id="GO:0042286">
    <property type="term" value="F:glutamate-1-semialdehyde 2,1-aminomutase activity"/>
    <property type="evidence" value="ECO:0007669"/>
    <property type="project" value="UniProtKB-UniRule"/>
</dbReference>
<evidence type="ECO:0000256" key="3">
    <source>
        <dbReference type="ARBA" id="ARBA00004819"/>
    </source>
</evidence>
<dbReference type="SUPFAM" id="SSF53383">
    <property type="entry name" value="PLP-dependent transferases"/>
    <property type="match status" value="1"/>
</dbReference>
<keyword evidence="7 8" id="KW-0627">Porphyrin biosynthesis</keyword>
<dbReference type="InterPro" id="IPR015422">
    <property type="entry name" value="PyrdxlP-dep_Trfase_small"/>
</dbReference>
<name>A0AAW4X0Y8_9FIRM</name>
<evidence type="ECO:0000313" key="9">
    <source>
        <dbReference type="EMBL" id="MCC3145465.1"/>
    </source>
</evidence>
<dbReference type="GO" id="GO:0006782">
    <property type="term" value="P:protoporphyrinogen IX biosynthetic process"/>
    <property type="evidence" value="ECO:0007669"/>
    <property type="project" value="UniProtKB-UniRule"/>
</dbReference>
<keyword evidence="6 8" id="KW-0413">Isomerase</keyword>
<dbReference type="Gene3D" id="3.40.640.10">
    <property type="entry name" value="Type I PLP-dependent aspartate aminotransferase-like (Major domain)"/>
    <property type="match status" value="1"/>
</dbReference>
<dbReference type="HAMAP" id="MF_00375">
    <property type="entry name" value="HemL_aminotrans_3"/>
    <property type="match status" value="1"/>
</dbReference>
<dbReference type="InterPro" id="IPR015424">
    <property type="entry name" value="PyrdxlP-dep_Trfase"/>
</dbReference>
<protein>
    <recommendedName>
        <fullName evidence="8">Glutamate-1-semialdehyde 2,1-aminomutase</fullName>
        <shortName evidence="8">GSA</shortName>
        <ecNumber evidence="8">5.4.3.8</ecNumber>
    </recommendedName>
    <alternativeName>
        <fullName evidence="8">Glutamate-1-semialdehyde aminotransferase</fullName>
        <shortName evidence="8">GSA-AT</shortName>
    </alternativeName>
</protein>
<evidence type="ECO:0000256" key="1">
    <source>
        <dbReference type="ARBA" id="ARBA00001579"/>
    </source>
</evidence>
<dbReference type="InterPro" id="IPR015421">
    <property type="entry name" value="PyrdxlP-dep_Trfase_major"/>
</dbReference>
<comment type="subunit">
    <text evidence="8">Homodimer.</text>
</comment>
<dbReference type="PANTHER" id="PTHR43713:SF3">
    <property type="entry name" value="GLUTAMATE-1-SEMIALDEHYDE 2,1-AMINOMUTASE 1, CHLOROPLASTIC-RELATED"/>
    <property type="match status" value="1"/>
</dbReference>
<dbReference type="PANTHER" id="PTHR43713">
    <property type="entry name" value="GLUTAMATE-1-SEMIALDEHYDE 2,1-AMINOMUTASE"/>
    <property type="match status" value="1"/>
</dbReference>
<evidence type="ECO:0000256" key="5">
    <source>
        <dbReference type="ARBA" id="ARBA00022898"/>
    </source>
</evidence>
<accession>A0AAW4X0Y8</accession>
<dbReference type="GO" id="GO:0005737">
    <property type="term" value="C:cytoplasm"/>
    <property type="evidence" value="ECO:0007669"/>
    <property type="project" value="UniProtKB-SubCell"/>
</dbReference>
<dbReference type="Pfam" id="PF00202">
    <property type="entry name" value="Aminotran_3"/>
    <property type="match status" value="1"/>
</dbReference>
<dbReference type="InterPro" id="IPR049704">
    <property type="entry name" value="Aminotrans_3_PPA_site"/>
</dbReference>
<evidence type="ECO:0000256" key="8">
    <source>
        <dbReference type="HAMAP-Rule" id="MF_00375"/>
    </source>
</evidence>
<gene>
    <name evidence="8 9" type="primary">hemL</name>
    <name evidence="9" type="ORF">LJ207_09035</name>
</gene>
<comment type="pathway">
    <text evidence="3">Porphyrin-containing compound metabolism; protoporphyrin-IX biosynthesis; 5-aminolevulinate from L-glutamyl-tRNA(Glu): step 2/2.</text>
</comment>
<dbReference type="InterPro" id="IPR005814">
    <property type="entry name" value="Aminotrans_3"/>
</dbReference>
<dbReference type="NCBIfam" id="NF000818">
    <property type="entry name" value="PRK00062.1"/>
    <property type="match status" value="1"/>
</dbReference>
<dbReference type="CDD" id="cd00610">
    <property type="entry name" value="OAT_like"/>
    <property type="match status" value="1"/>
</dbReference>
<dbReference type="FunFam" id="3.40.640.10:FF:000021">
    <property type="entry name" value="Glutamate-1-semialdehyde 2,1-aminomutase"/>
    <property type="match status" value="1"/>
</dbReference>
<dbReference type="GO" id="GO:0030170">
    <property type="term" value="F:pyridoxal phosphate binding"/>
    <property type="evidence" value="ECO:0007669"/>
    <property type="project" value="InterPro"/>
</dbReference>
<feature type="modified residue" description="N6-(pyridoxal phosphate)lysine" evidence="8">
    <location>
        <position position="271"/>
    </location>
</feature>
<evidence type="ECO:0000313" key="10">
    <source>
        <dbReference type="Proteomes" id="UP001199296"/>
    </source>
</evidence>
<sequence>MLKRLTMKKSKHAFKKAKKFIPGGVNSPARAFSAVDMEPIFIERGEGAYLYDIDGNKYLDYVNSWGPMILGYNPPEVKEKLSLQLEKGTSFGAPTEIETEIAELITDFYPAVDKVRMVNSGTEATMSAIRLARGFTNRDKIIKLEGCYHGHGDSLLVDAGSGIATLGIKGSPGVTKNTALETIVVPYNDRLSIKKVFEKFSDQIAAVILEPITGNMGVIDPGKDYLDFLREITRENGSLLIFDEVMTGFRIARGGAQELYDIKPDLSAFGKIIGGGMPVGAYAGKKEIMDYVAPDGPVYQAGTLSGNPMAMQAGLATLKELKDKKVYAELESKGAKLEAGIKNNIEKLQFPAVFHRVGSMFTLFFSELEVKNYQDVKNCDLELFAAYFKEMINSGIYMPPSQFEANFISRAISEQDIETTIDKNYEVLKHLKSKL</sequence>
<keyword evidence="10" id="KW-1185">Reference proteome</keyword>
<dbReference type="EC" id="5.4.3.8" evidence="8"/>
<organism evidence="9 10">
    <name type="scientific">Halanaerobium polyolivorans</name>
    <dbReference type="NCBI Taxonomy" id="2886943"/>
    <lineage>
        <taxon>Bacteria</taxon>
        <taxon>Bacillati</taxon>
        <taxon>Bacillota</taxon>
        <taxon>Clostridia</taxon>
        <taxon>Halanaerobiales</taxon>
        <taxon>Halanaerobiaceae</taxon>
        <taxon>Halanaerobium</taxon>
    </lineage>
</organism>
<reference evidence="9 10" key="1">
    <citation type="submission" date="2021-10" db="EMBL/GenBank/DDBJ databases">
        <authorList>
            <person name="Grouzdev D.S."/>
            <person name="Pantiukh K.S."/>
            <person name="Krutkina M.S."/>
        </authorList>
    </citation>
    <scope>NUCLEOTIDE SEQUENCE [LARGE SCALE GENOMIC DNA]</scope>
    <source>
        <strain evidence="9 10">Z-7514</strain>
    </source>
</reference>
<comment type="cofactor">
    <cofactor evidence="2 8">
        <name>pyridoxal 5'-phosphate</name>
        <dbReference type="ChEBI" id="CHEBI:597326"/>
    </cofactor>
</comment>
<dbReference type="EMBL" id="JAJFAT010000012">
    <property type="protein sequence ID" value="MCC3145465.1"/>
    <property type="molecule type" value="Genomic_DNA"/>
</dbReference>
<evidence type="ECO:0000256" key="2">
    <source>
        <dbReference type="ARBA" id="ARBA00001933"/>
    </source>
</evidence>
<dbReference type="RefSeq" id="WP_229346169.1">
    <property type="nucleotide sequence ID" value="NZ_JAJFAT010000012.1"/>
</dbReference>
<comment type="subcellular location">
    <subcellularLocation>
        <location evidence="8">Cytoplasm</location>
    </subcellularLocation>
</comment>
<comment type="similarity">
    <text evidence="4 8">Belongs to the class-III pyridoxal-phosphate-dependent aminotransferase family. HemL subfamily.</text>
</comment>
<evidence type="ECO:0000256" key="7">
    <source>
        <dbReference type="ARBA" id="ARBA00023244"/>
    </source>
</evidence>
<dbReference type="AlphaFoldDB" id="A0AAW4X0Y8"/>
<comment type="catalytic activity">
    <reaction evidence="1 8">
        <text>(S)-4-amino-5-oxopentanoate = 5-aminolevulinate</text>
        <dbReference type="Rhea" id="RHEA:14265"/>
        <dbReference type="ChEBI" id="CHEBI:57501"/>
        <dbReference type="ChEBI" id="CHEBI:356416"/>
        <dbReference type="EC" id="5.4.3.8"/>
    </reaction>
</comment>
<dbReference type="Proteomes" id="UP001199296">
    <property type="component" value="Unassembled WGS sequence"/>
</dbReference>
<dbReference type="PROSITE" id="PS00600">
    <property type="entry name" value="AA_TRANSFER_CLASS_3"/>
    <property type="match status" value="1"/>
</dbReference>
<evidence type="ECO:0000256" key="4">
    <source>
        <dbReference type="ARBA" id="ARBA00008981"/>
    </source>
</evidence>
<dbReference type="NCBIfam" id="TIGR00713">
    <property type="entry name" value="hemL"/>
    <property type="match status" value="1"/>
</dbReference>
<proteinExistence type="inferred from homology"/>
<dbReference type="InterPro" id="IPR004639">
    <property type="entry name" value="4pyrrol_synth_GluAld_NH2Trfase"/>
</dbReference>
<keyword evidence="5 8" id="KW-0663">Pyridoxal phosphate</keyword>
<keyword evidence="8" id="KW-0963">Cytoplasm</keyword>
<comment type="caution">
    <text evidence="9">The sequence shown here is derived from an EMBL/GenBank/DDBJ whole genome shotgun (WGS) entry which is preliminary data.</text>
</comment>